<dbReference type="EMBL" id="VIGD01000010">
    <property type="protein sequence ID" value="TQE90669.1"/>
    <property type="molecule type" value="Genomic_DNA"/>
</dbReference>
<dbReference type="PANTHER" id="PTHR39186">
    <property type="entry name" value="DUF2071 FAMILY PROTEIN"/>
    <property type="match status" value="1"/>
</dbReference>
<evidence type="ECO:0000313" key="2">
    <source>
        <dbReference type="Proteomes" id="UP000315753"/>
    </source>
</evidence>
<proteinExistence type="predicted"/>
<dbReference type="Pfam" id="PF09844">
    <property type="entry name" value="DUF2071"/>
    <property type="match status" value="1"/>
</dbReference>
<dbReference type="AlphaFoldDB" id="A0A540V1P3"/>
<protein>
    <submittedName>
        <fullName evidence="1">DUF2071 domain-containing protein</fullName>
    </submittedName>
</protein>
<dbReference type="InterPro" id="IPR018644">
    <property type="entry name" value="DUF2071"/>
</dbReference>
<evidence type="ECO:0000313" key="1">
    <source>
        <dbReference type="EMBL" id="TQE90669.1"/>
    </source>
</evidence>
<dbReference type="SUPFAM" id="SSF160104">
    <property type="entry name" value="Acetoacetate decarboxylase-like"/>
    <property type="match status" value="1"/>
</dbReference>
<reference evidence="1 2" key="1">
    <citation type="submission" date="2019-06" db="EMBL/GenBank/DDBJ databases">
        <title>Genome sequence of Ureibacillus terrenus.</title>
        <authorList>
            <person name="Maclea K.S."/>
            <person name="Simoes M."/>
        </authorList>
    </citation>
    <scope>NUCLEOTIDE SEQUENCE [LARGE SCALE GENOMIC DNA]</scope>
    <source>
        <strain evidence="1 2">ATCC BAA-384</strain>
    </source>
</reference>
<dbReference type="InterPro" id="IPR023375">
    <property type="entry name" value="ADC_dom_sf"/>
</dbReference>
<accession>A0A540V1P3</accession>
<dbReference type="Proteomes" id="UP000315753">
    <property type="component" value="Unassembled WGS sequence"/>
</dbReference>
<dbReference type="PANTHER" id="PTHR39186:SF1">
    <property type="entry name" value="DUF2071 DOMAIN-CONTAINING PROTEIN"/>
    <property type="match status" value="1"/>
</dbReference>
<gene>
    <name evidence="1" type="ORF">FKZ59_09185</name>
</gene>
<keyword evidence="2" id="KW-1185">Reference proteome</keyword>
<organism evidence="1 2">
    <name type="scientific">Ureibacillus terrenus</name>
    <dbReference type="NCBI Taxonomy" id="118246"/>
    <lineage>
        <taxon>Bacteria</taxon>
        <taxon>Bacillati</taxon>
        <taxon>Bacillota</taxon>
        <taxon>Bacilli</taxon>
        <taxon>Bacillales</taxon>
        <taxon>Caryophanaceae</taxon>
        <taxon>Ureibacillus</taxon>
    </lineage>
</organism>
<name>A0A540V1P3_9BACL</name>
<dbReference type="RefSeq" id="WP_141602462.1">
    <property type="nucleotide sequence ID" value="NZ_JARMSB010000021.1"/>
</dbReference>
<sequence>MGRIYTSNKYALPRKVPWVMKQTWNDILLLHYPVKKERLEIYLPPNLSLDTFQGTGWMTIVPYLMKSAGIRGLPSIPMGKGMPGINVRTYVKAGEKPGIYFLNLGIHQRFAAKLAKELFHLPYFSADLSFSKKGKMIEVESRKFPFSLSCQIRVQTSSFVMEKGSLGEWLLERYCFYTANPKGKLLRCDIFHDPWLLQDAEIIGLENHILRTFNIKPESSLPILHYSRQLHVHLWPPVSVK</sequence>
<comment type="caution">
    <text evidence="1">The sequence shown here is derived from an EMBL/GenBank/DDBJ whole genome shotgun (WGS) entry which is preliminary data.</text>
</comment>
<dbReference type="OrthoDB" id="150993at2"/>